<dbReference type="AlphaFoldDB" id="A0A238D8Y3"/>
<protein>
    <submittedName>
        <fullName evidence="1">Uncharacterized protein</fullName>
    </submittedName>
</protein>
<dbReference type="EMBL" id="FLMQ01000057">
    <property type="protein sequence ID" value="SBP89766.1"/>
    <property type="molecule type" value="Genomic_DNA"/>
</dbReference>
<sequence length="63" mass="6869">MLGVPGRPIVKIDRRLDAHRAFLVTRSGLIATDVLGYVGIGVAKWLDFSSLQIDSHQLLLGVL</sequence>
<gene>
    <name evidence="1" type="ORF">THIARS_80290</name>
</gene>
<dbReference type="Proteomes" id="UP000214566">
    <property type="component" value="Unassembled WGS sequence"/>
</dbReference>
<accession>A0A238D8Y3</accession>
<keyword evidence="2" id="KW-1185">Reference proteome</keyword>
<evidence type="ECO:0000313" key="1">
    <source>
        <dbReference type="EMBL" id="SBP89766.1"/>
    </source>
</evidence>
<name>A0A238D8Y3_THIDL</name>
<organism evidence="1 2">
    <name type="scientific">Thiomonas delicata</name>
    <name type="common">Thiomonas cuprina</name>
    <dbReference type="NCBI Taxonomy" id="364030"/>
    <lineage>
        <taxon>Bacteria</taxon>
        <taxon>Pseudomonadati</taxon>
        <taxon>Pseudomonadota</taxon>
        <taxon>Betaproteobacteria</taxon>
        <taxon>Burkholderiales</taxon>
        <taxon>Thiomonas</taxon>
    </lineage>
</organism>
<proteinExistence type="predicted"/>
<evidence type="ECO:0000313" key="2">
    <source>
        <dbReference type="Proteomes" id="UP000214566"/>
    </source>
</evidence>
<reference evidence="1 2" key="1">
    <citation type="submission" date="2016-06" db="EMBL/GenBank/DDBJ databases">
        <authorList>
            <person name="Kjaerup R.B."/>
            <person name="Dalgaard T.S."/>
            <person name="Juul-Madsen H.R."/>
        </authorList>
    </citation>
    <scope>NUCLEOTIDE SEQUENCE [LARGE SCALE GENOMIC DNA]</scope>
    <source>
        <strain evidence="1 2">DSM 16361</strain>
    </source>
</reference>